<dbReference type="Proteomes" id="UP000050909">
    <property type="component" value="Unassembled WGS sequence"/>
</dbReference>
<gene>
    <name evidence="2" type="ORF">FC62_GL001324</name>
</gene>
<dbReference type="AlphaFoldDB" id="A0A0R1GTE8"/>
<proteinExistence type="predicted"/>
<protein>
    <recommendedName>
        <fullName evidence="4">DUF1211 domain-containing protein</fullName>
    </recommendedName>
</protein>
<evidence type="ECO:0000313" key="2">
    <source>
        <dbReference type="EMBL" id="KRK37446.1"/>
    </source>
</evidence>
<organism evidence="2 3">
    <name type="scientific">Amylolactobacillus amylotrophicus DSM 20534</name>
    <dbReference type="NCBI Taxonomy" id="1423722"/>
    <lineage>
        <taxon>Bacteria</taxon>
        <taxon>Bacillati</taxon>
        <taxon>Bacillota</taxon>
        <taxon>Bacilli</taxon>
        <taxon>Lactobacillales</taxon>
        <taxon>Lactobacillaceae</taxon>
        <taxon>Amylolactobacillus</taxon>
    </lineage>
</organism>
<keyword evidence="1" id="KW-1133">Transmembrane helix</keyword>
<dbReference type="EMBL" id="AZCV01000005">
    <property type="protein sequence ID" value="KRK37446.1"/>
    <property type="molecule type" value="Genomic_DNA"/>
</dbReference>
<keyword evidence="1" id="KW-0472">Membrane</keyword>
<keyword evidence="3" id="KW-1185">Reference proteome</keyword>
<evidence type="ECO:0008006" key="4">
    <source>
        <dbReference type="Google" id="ProtNLM"/>
    </source>
</evidence>
<dbReference type="PATRIC" id="fig|1423722.3.peg.1349"/>
<sequence>MNKNRLEAFSDGVLVMLLAALAYWLLNKMLINANGRDSLVARLTHHDWKLYVYTSIFTIGLVMTLIQPLSGLLSVIIGNLIWFWPNKTIERHIVN</sequence>
<accession>A0A0R1GTE8</accession>
<evidence type="ECO:0000313" key="3">
    <source>
        <dbReference type="Proteomes" id="UP000050909"/>
    </source>
</evidence>
<reference evidence="2 3" key="1">
    <citation type="journal article" date="2015" name="Genome Announc.">
        <title>Expanding the biotechnology potential of lactobacilli through comparative genomics of 213 strains and associated genera.</title>
        <authorList>
            <person name="Sun Z."/>
            <person name="Harris H.M."/>
            <person name="McCann A."/>
            <person name="Guo C."/>
            <person name="Argimon S."/>
            <person name="Zhang W."/>
            <person name="Yang X."/>
            <person name="Jeffery I.B."/>
            <person name="Cooney J.C."/>
            <person name="Kagawa T.F."/>
            <person name="Liu W."/>
            <person name="Song Y."/>
            <person name="Salvetti E."/>
            <person name="Wrobel A."/>
            <person name="Rasinkangas P."/>
            <person name="Parkhill J."/>
            <person name="Rea M.C."/>
            <person name="O'Sullivan O."/>
            <person name="Ritari J."/>
            <person name="Douillard F.P."/>
            <person name="Paul Ross R."/>
            <person name="Yang R."/>
            <person name="Briner A.E."/>
            <person name="Felis G.E."/>
            <person name="de Vos W.M."/>
            <person name="Barrangou R."/>
            <person name="Klaenhammer T.R."/>
            <person name="Caufield P.W."/>
            <person name="Cui Y."/>
            <person name="Zhang H."/>
            <person name="O'Toole P.W."/>
        </authorList>
    </citation>
    <scope>NUCLEOTIDE SEQUENCE [LARGE SCALE GENOMIC DNA]</scope>
    <source>
        <strain evidence="2 3">DSM 20534</strain>
    </source>
</reference>
<feature type="transmembrane region" description="Helical" evidence="1">
    <location>
        <begin position="12"/>
        <end position="31"/>
    </location>
</feature>
<name>A0A0R1GTE8_9LACO</name>
<comment type="caution">
    <text evidence="2">The sequence shown here is derived from an EMBL/GenBank/DDBJ whole genome shotgun (WGS) entry which is preliminary data.</text>
</comment>
<keyword evidence="1" id="KW-0812">Transmembrane</keyword>
<evidence type="ECO:0000256" key="1">
    <source>
        <dbReference type="SAM" id="Phobius"/>
    </source>
</evidence>
<feature type="transmembrane region" description="Helical" evidence="1">
    <location>
        <begin position="51"/>
        <end position="84"/>
    </location>
</feature>
<dbReference type="RefSeq" id="WP_054745504.1">
    <property type="nucleotide sequence ID" value="NZ_AZCV01000005.1"/>
</dbReference>